<dbReference type="EMBL" id="JACHMN010000002">
    <property type="protein sequence ID" value="MBB5869775.1"/>
    <property type="molecule type" value="Genomic_DNA"/>
</dbReference>
<evidence type="ECO:0000256" key="1">
    <source>
        <dbReference type="SAM" id="Phobius"/>
    </source>
</evidence>
<gene>
    <name evidence="2" type="ORF">F4553_003154</name>
</gene>
<keyword evidence="1" id="KW-0812">Transmembrane</keyword>
<evidence type="ECO:0000313" key="3">
    <source>
        <dbReference type="Proteomes" id="UP000587527"/>
    </source>
</evidence>
<accession>A0A841BQ07</accession>
<keyword evidence="3" id="KW-1185">Reference proteome</keyword>
<dbReference type="RefSeq" id="WP_184836637.1">
    <property type="nucleotide sequence ID" value="NZ_JACHMN010000002.1"/>
</dbReference>
<dbReference type="InterPro" id="IPR045629">
    <property type="entry name" value="DUF6232"/>
</dbReference>
<dbReference type="Proteomes" id="UP000587527">
    <property type="component" value="Unassembled WGS sequence"/>
</dbReference>
<keyword evidence="1" id="KW-0472">Membrane</keyword>
<organism evidence="2 3">
    <name type="scientific">Allocatelliglobosispora scoriae</name>
    <dbReference type="NCBI Taxonomy" id="643052"/>
    <lineage>
        <taxon>Bacteria</taxon>
        <taxon>Bacillati</taxon>
        <taxon>Actinomycetota</taxon>
        <taxon>Actinomycetes</taxon>
        <taxon>Micromonosporales</taxon>
        <taxon>Micromonosporaceae</taxon>
        <taxon>Allocatelliglobosispora</taxon>
    </lineage>
</organism>
<sequence length="162" mass="18002">MIVYYRDRHVEITSETLRLGDAAFRLPDLDYVWHAEGERDKAIRRRPLRRVAVAIALAMGGLLIAIGLIYLLALVIGEGATVGRVLLPLAVVVVLIGFAGPLVDKGMNVIDESHDRGSRVHEIWATIGGAEQLLLRVTDAQRFGQIYRALQRAIENHSSRTR</sequence>
<evidence type="ECO:0000313" key="2">
    <source>
        <dbReference type="EMBL" id="MBB5869775.1"/>
    </source>
</evidence>
<feature type="transmembrane region" description="Helical" evidence="1">
    <location>
        <begin position="51"/>
        <end position="73"/>
    </location>
</feature>
<comment type="caution">
    <text evidence="2">The sequence shown here is derived from an EMBL/GenBank/DDBJ whole genome shotgun (WGS) entry which is preliminary data.</text>
</comment>
<dbReference type="AlphaFoldDB" id="A0A841BQ07"/>
<protein>
    <submittedName>
        <fullName evidence="2">Uncharacterized protein</fullName>
    </submittedName>
</protein>
<dbReference type="Pfam" id="PF19744">
    <property type="entry name" value="DUF6232"/>
    <property type="match status" value="1"/>
</dbReference>
<feature type="transmembrane region" description="Helical" evidence="1">
    <location>
        <begin position="85"/>
        <end position="103"/>
    </location>
</feature>
<reference evidence="2 3" key="1">
    <citation type="submission" date="2020-08" db="EMBL/GenBank/DDBJ databases">
        <title>Sequencing the genomes of 1000 actinobacteria strains.</title>
        <authorList>
            <person name="Klenk H.-P."/>
        </authorList>
    </citation>
    <scope>NUCLEOTIDE SEQUENCE [LARGE SCALE GENOMIC DNA]</scope>
    <source>
        <strain evidence="2 3">DSM 45362</strain>
    </source>
</reference>
<proteinExistence type="predicted"/>
<name>A0A841BQ07_9ACTN</name>
<keyword evidence="1" id="KW-1133">Transmembrane helix</keyword>